<name>A0ABY7FU76_MYAAR</name>
<feature type="signal peptide" evidence="1">
    <location>
        <begin position="1"/>
        <end position="17"/>
    </location>
</feature>
<dbReference type="Proteomes" id="UP001164746">
    <property type="component" value="Chromosome 13"/>
</dbReference>
<evidence type="ECO:0000256" key="1">
    <source>
        <dbReference type="SAM" id="SignalP"/>
    </source>
</evidence>
<sequence>MTWKILLLYMLYNVVFAEASAEVKSADFPEMNHQKVLKNISLPECKFSVANESKRQFRSRLRVFDVNLIRFRIRWNSSNVMNSTLPGVFQPDLWVWSYRLPLGNFSYLTWNLEYGTLSFSILETKLYAIRYIDLVTTQKKCSVTFGSTETTSSISHSLMEMVHVFKHDVPKYEYNYMCYLSEVPGISEGDQIIPRNVEMGPLLSTDTPGEDWVYLDGNSPLTVLNVLSQPLDCLRRNHPILNSRLRRLICVVFAPMLIYLK</sequence>
<reference evidence="2" key="1">
    <citation type="submission" date="2022-11" db="EMBL/GenBank/DDBJ databases">
        <title>Centuries of genome instability and evolution in soft-shell clam transmissible cancer (bioRxiv).</title>
        <authorList>
            <person name="Hart S.F.M."/>
            <person name="Yonemitsu M.A."/>
            <person name="Giersch R.M."/>
            <person name="Beal B.F."/>
            <person name="Arriagada G."/>
            <person name="Davis B.W."/>
            <person name="Ostrander E.A."/>
            <person name="Goff S.P."/>
            <person name="Metzger M.J."/>
        </authorList>
    </citation>
    <scope>NUCLEOTIDE SEQUENCE</scope>
    <source>
        <strain evidence="2">MELC-2E11</strain>
        <tissue evidence="2">Siphon/mantle</tissue>
    </source>
</reference>
<evidence type="ECO:0000313" key="2">
    <source>
        <dbReference type="EMBL" id="WAR24714.1"/>
    </source>
</evidence>
<feature type="non-terminal residue" evidence="2">
    <location>
        <position position="261"/>
    </location>
</feature>
<gene>
    <name evidence="2" type="ORF">MAR_038383</name>
</gene>
<protein>
    <submittedName>
        <fullName evidence="2">Uncharacterized protein</fullName>
    </submittedName>
</protein>
<keyword evidence="3" id="KW-1185">Reference proteome</keyword>
<keyword evidence="1" id="KW-0732">Signal</keyword>
<dbReference type="EMBL" id="CP111024">
    <property type="protein sequence ID" value="WAR24714.1"/>
    <property type="molecule type" value="Genomic_DNA"/>
</dbReference>
<feature type="chain" id="PRO_5045504843" evidence="1">
    <location>
        <begin position="18"/>
        <end position="261"/>
    </location>
</feature>
<evidence type="ECO:0000313" key="3">
    <source>
        <dbReference type="Proteomes" id="UP001164746"/>
    </source>
</evidence>
<accession>A0ABY7FU76</accession>
<organism evidence="2 3">
    <name type="scientific">Mya arenaria</name>
    <name type="common">Soft-shell clam</name>
    <dbReference type="NCBI Taxonomy" id="6604"/>
    <lineage>
        <taxon>Eukaryota</taxon>
        <taxon>Metazoa</taxon>
        <taxon>Spiralia</taxon>
        <taxon>Lophotrochozoa</taxon>
        <taxon>Mollusca</taxon>
        <taxon>Bivalvia</taxon>
        <taxon>Autobranchia</taxon>
        <taxon>Heteroconchia</taxon>
        <taxon>Euheterodonta</taxon>
        <taxon>Imparidentia</taxon>
        <taxon>Neoheterodontei</taxon>
        <taxon>Myida</taxon>
        <taxon>Myoidea</taxon>
        <taxon>Myidae</taxon>
        <taxon>Mya</taxon>
    </lineage>
</organism>
<proteinExistence type="predicted"/>